<evidence type="ECO:0000313" key="10">
    <source>
        <dbReference type="EMBL" id="HAG0017821.1"/>
    </source>
</evidence>
<evidence type="ECO:0000256" key="6">
    <source>
        <dbReference type="ARBA" id="ARBA00022927"/>
    </source>
</evidence>
<dbReference type="Pfam" id="PF03865">
    <property type="entry name" value="ShlB"/>
    <property type="match status" value="1"/>
</dbReference>
<dbReference type="Pfam" id="PF08479">
    <property type="entry name" value="POTRA_2"/>
    <property type="match status" value="1"/>
</dbReference>
<dbReference type="PANTHER" id="PTHR34597:SF1">
    <property type="entry name" value="HEME_HEMOPEXIN TRANSPORTER PROTEIN HUXB"/>
    <property type="match status" value="1"/>
</dbReference>
<keyword evidence="3" id="KW-0813">Transport</keyword>
<evidence type="ECO:0000256" key="4">
    <source>
        <dbReference type="ARBA" id="ARBA00022452"/>
    </source>
</evidence>
<evidence type="ECO:0000256" key="5">
    <source>
        <dbReference type="ARBA" id="ARBA00022692"/>
    </source>
</evidence>
<gene>
    <name evidence="10" type="ORF">G8O67_005217</name>
</gene>
<evidence type="ECO:0000256" key="1">
    <source>
        <dbReference type="ARBA" id="ARBA00004442"/>
    </source>
</evidence>
<keyword evidence="7" id="KW-0472">Membrane</keyword>
<dbReference type="InterPro" id="IPR034746">
    <property type="entry name" value="POTRA"/>
</dbReference>
<evidence type="ECO:0000256" key="2">
    <source>
        <dbReference type="ARBA" id="ARBA00009055"/>
    </source>
</evidence>
<evidence type="ECO:0000256" key="7">
    <source>
        <dbReference type="ARBA" id="ARBA00023136"/>
    </source>
</evidence>
<keyword evidence="5" id="KW-0812">Transmembrane</keyword>
<name>A0A756IH69_SALER</name>
<dbReference type="InterPro" id="IPR013686">
    <property type="entry name" value="Polypept-transport_assoc_ShlB"/>
</dbReference>
<dbReference type="InterPro" id="IPR051544">
    <property type="entry name" value="TPS_OM_transporter"/>
</dbReference>
<keyword evidence="6" id="KW-0653">Protein transport</keyword>
<dbReference type="Gene3D" id="3.10.20.310">
    <property type="entry name" value="membrane protein fhac"/>
    <property type="match status" value="1"/>
</dbReference>
<reference evidence="10" key="1">
    <citation type="journal article" date="2018" name="Genome Biol.">
        <title>SKESA: strategic k-mer extension for scrupulous assemblies.</title>
        <authorList>
            <person name="Souvorov A."/>
            <person name="Agarwala R."/>
            <person name="Lipman D.J."/>
        </authorList>
    </citation>
    <scope>NUCLEOTIDE SEQUENCE</scope>
    <source>
        <strain evidence="10">MA.CK_00/00002125</strain>
    </source>
</reference>
<dbReference type="GO" id="GO:0009279">
    <property type="term" value="C:cell outer membrane"/>
    <property type="evidence" value="ECO:0007669"/>
    <property type="project" value="UniProtKB-SubCell"/>
</dbReference>
<evidence type="ECO:0000259" key="9">
    <source>
        <dbReference type="PROSITE" id="PS51779"/>
    </source>
</evidence>
<dbReference type="AlphaFoldDB" id="A0A756IH69"/>
<organism evidence="10">
    <name type="scientific">Salmonella enterica</name>
    <name type="common">Salmonella choleraesuis</name>
    <dbReference type="NCBI Taxonomy" id="28901"/>
    <lineage>
        <taxon>Bacteria</taxon>
        <taxon>Pseudomonadati</taxon>
        <taxon>Pseudomonadota</taxon>
        <taxon>Gammaproteobacteria</taxon>
        <taxon>Enterobacterales</taxon>
        <taxon>Enterobacteriaceae</taxon>
        <taxon>Salmonella</taxon>
    </lineage>
</organism>
<comment type="subcellular location">
    <subcellularLocation>
        <location evidence="1">Cell outer membrane</location>
    </subcellularLocation>
</comment>
<sequence>MLGAGMCSSGAMAAFLTPPTGAGQLGNQLRQEAEALPAAPAAPALSLPADDRGQVRAPASNARVTVKQVSFTGEVTVPGGVGVTDAALQKVVSPWLGKPLSFTDLQAMTEAVTQYYRDRGVLLARAVLPPQTIKDGLLTVRVVPGKYDRSVLHNSSRLRDSQAARMVNAAAPAGDVVTNSNLERLALLMSEVPGVDAQVSLQSGSVTGTSAPDITLKPGKRFGGYVGLDNQGDQTTGRSRVMAGAYANGLLGYGDQLRVDLLDAYEKSNLFNGSLDYSLMAGSYGTRVGVNYSHLNYHYNFLQEGYSGYSDNRGLYVTHPWIRTARARVDVRADAGQQFLTDKYPSSLSTELGEEGRKRVTLGSLTVSGSVAYVPGGVTGFRVQGTAGDLDYRNELSRQVNFSNETGSSGQFTRLNWALNHDQQVWGPFSAYAGLNGQLADHNLDSSQKLLLGGPGGVRAYDIGSGSVSSGTVATGELRWKHGIPQTRLTSWAGGTPSVTVAAFYDQGWGQQYRENRDLTSGEKITPHNHVNLAGAGLYTTVADAGNYALTLTWAHRTGNADPVSGLADRDRFWVSAVKSF</sequence>
<reference evidence="10" key="2">
    <citation type="submission" date="2020-02" db="EMBL/GenBank/DDBJ databases">
        <authorList>
            <consortium name="NCBI Pathogen Detection Project"/>
        </authorList>
    </citation>
    <scope>NUCLEOTIDE SEQUENCE</scope>
    <source>
        <strain evidence="10">MA.CK_00/00002125</strain>
    </source>
</reference>
<evidence type="ECO:0000256" key="8">
    <source>
        <dbReference type="ARBA" id="ARBA00023237"/>
    </source>
</evidence>
<keyword evidence="8" id="KW-0998">Cell outer membrane</keyword>
<dbReference type="Gene3D" id="2.40.160.50">
    <property type="entry name" value="membrane protein fhac: a member of the omp85/tpsb transporter family"/>
    <property type="match status" value="1"/>
</dbReference>
<proteinExistence type="inferred from homology"/>
<dbReference type="PROSITE" id="PS51779">
    <property type="entry name" value="POTRA"/>
    <property type="match status" value="1"/>
</dbReference>
<comment type="caution">
    <text evidence="10">The sequence shown here is derived from an EMBL/GenBank/DDBJ whole genome shotgun (WGS) entry which is preliminary data.</text>
</comment>
<accession>A0A756IH69</accession>
<feature type="domain" description="POTRA" evidence="9">
    <location>
        <begin position="64"/>
        <end position="145"/>
    </location>
</feature>
<dbReference type="PANTHER" id="PTHR34597">
    <property type="entry name" value="SLR1661 PROTEIN"/>
    <property type="match status" value="1"/>
</dbReference>
<evidence type="ECO:0000256" key="3">
    <source>
        <dbReference type="ARBA" id="ARBA00022448"/>
    </source>
</evidence>
<dbReference type="GO" id="GO:0046819">
    <property type="term" value="P:protein secretion by the type V secretion system"/>
    <property type="evidence" value="ECO:0007669"/>
    <property type="project" value="TreeGrafter"/>
</dbReference>
<protein>
    <submittedName>
        <fullName evidence="10">ShlB/FhaC/HecB family hemolysin secretion/activation protein</fullName>
    </submittedName>
</protein>
<comment type="similarity">
    <text evidence="2">Belongs to the TPS (TC 1.B.20) family.</text>
</comment>
<dbReference type="GO" id="GO:0008320">
    <property type="term" value="F:protein transmembrane transporter activity"/>
    <property type="evidence" value="ECO:0007669"/>
    <property type="project" value="TreeGrafter"/>
</dbReference>
<dbReference type="InterPro" id="IPR005565">
    <property type="entry name" value="Hemolysn_activator_HlyB_C"/>
</dbReference>
<dbReference type="EMBL" id="DAAWYJ010000042">
    <property type="protein sequence ID" value="HAG0017821.1"/>
    <property type="molecule type" value="Genomic_DNA"/>
</dbReference>
<keyword evidence="4" id="KW-1134">Transmembrane beta strand</keyword>
<dbReference type="GO" id="GO:0098046">
    <property type="term" value="C:type V protein secretion system complex"/>
    <property type="evidence" value="ECO:0007669"/>
    <property type="project" value="TreeGrafter"/>
</dbReference>